<evidence type="ECO:0000256" key="1">
    <source>
        <dbReference type="SAM" id="Phobius"/>
    </source>
</evidence>
<feature type="transmembrane region" description="Helical" evidence="1">
    <location>
        <begin position="7"/>
        <end position="28"/>
    </location>
</feature>
<reference evidence="2 3" key="1">
    <citation type="submission" date="2014-11" db="EMBL/GenBank/DDBJ databases">
        <title>Draft Genome Sequences of Paenibacillus polymyxa NRRL B-30509 and Paenibacillus terrae NRRL B-30644, Strains from a Poultry Environment that Produce Tridecaptin A and Paenicidins.</title>
        <authorList>
            <person name="van Belkum M.J."/>
            <person name="Lohans C.T."/>
            <person name="Vederas J.C."/>
        </authorList>
    </citation>
    <scope>NUCLEOTIDE SEQUENCE [LARGE SCALE GENOMIC DNA]</scope>
    <source>
        <strain evidence="2 3">NRRL B-30644</strain>
    </source>
</reference>
<keyword evidence="3" id="KW-1185">Reference proteome</keyword>
<feature type="transmembrane region" description="Helical" evidence="1">
    <location>
        <begin position="34"/>
        <end position="51"/>
    </location>
</feature>
<keyword evidence="1" id="KW-1133">Transmembrane helix</keyword>
<dbReference type="Proteomes" id="UP000032534">
    <property type="component" value="Unassembled WGS sequence"/>
</dbReference>
<organism evidence="2 3">
    <name type="scientific">Paenibacillus terrae</name>
    <dbReference type="NCBI Taxonomy" id="159743"/>
    <lineage>
        <taxon>Bacteria</taxon>
        <taxon>Bacillati</taxon>
        <taxon>Bacillota</taxon>
        <taxon>Bacilli</taxon>
        <taxon>Bacillales</taxon>
        <taxon>Paenibacillaceae</taxon>
        <taxon>Paenibacillus</taxon>
    </lineage>
</organism>
<evidence type="ECO:0000313" key="3">
    <source>
        <dbReference type="Proteomes" id="UP000032534"/>
    </source>
</evidence>
<keyword evidence="1" id="KW-0472">Membrane</keyword>
<accession>A0A0D7X582</accession>
<dbReference type="AlphaFoldDB" id="A0A0D7X582"/>
<name>A0A0D7X582_9BACL</name>
<dbReference type="OrthoDB" id="2665644at2"/>
<protein>
    <submittedName>
        <fullName evidence="2">Uncharacterized protein</fullName>
    </submittedName>
</protein>
<dbReference type="PATRIC" id="fig|159743.3.peg.1355"/>
<gene>
    <name evidence="2" type="ORF">QD47_06225</name>
</gene>
<sequence>MIAIYIIGTFVGVWVLSWIFGAMGFNIFEGPNASALYFYGSIIIGILLNINDGLADNKNKQE</sequence>
<keyword evidence="1" id="KW-0812">Transmembrane</keyword>
<evidence type="ECO:0000313" key="2">
    <source>
        <dbReference type="EMBL" id="KJD46389.1"/>
    </source>
</evidence>
<dbReference type="EMBL" id="JTHP01000008">
    <property type="protein sequence ID" value="KJD46389.1"/>
    <property type="molecule type" value="Genomic_DNA"/>
</dbReference>
<comment type="caution">
    <text evidence="2">The sequence shown here is derived from an EMBL/GenBank/DDBJ whole genome shotgun (WGS) entry which is preliminary data.</text>
</comment>
<proteinExistence type="predicted"/>
<dbReference type="RefSeq" id="WP_044645309.1">
    <property type="nucleotide sequence ID" value="NZ_JTHP01000008.1"/>
</dbReference>